<sequence>MFDKSLDLLPHFAVGRGFYSWDFATQGLCIMHFLCLTDTERRKRRSDCDMSDFSRNNKLPLEPTATDITAISDALGGLAAKKRRNSCRNYLGHNRADISVFKTLVMNYLTELTNDLNVFG</sequence>
<dbReference type="Proteomes" id="UP000237271">
    <property type="component" value="Unassembled WGS sequence"/>
</dbReference>
<evidence type="ECO:0000313" key="2">
    <source>
        <dbReference type="Proteomes" id="UP000237271"/>
    </source>
</evidence>
<dbReference type="OrthoDB" id="121662at2759"/>
<proteinExistence type="predicted"/>
<accession>A0A2P4Y8E6</accession>
<keyword evidence="2" id="KW-1185">Reference proteome</keyword>
<comment type="caution">
    <text evidence="1">The sequence shown here is derived from an EMBL/GenBank/DDBJ whole genome shotgun (WGS) entry which is preliminary data.</text>
</comment>
<dbReference type="EMBL" id="NCKW01004936">
    <property type="protein sequence ID" value="POM74078.1"/>
    <property type="molecule type" value="Genomic_DNA"/>
</dbReference>
<organism evidence="1 2">
    <name type="scientific">Phytophthora palmivora</name>
    <dbReference type="NCBI Taxonomy" id="4796"/>
    <lineage>
        <taxon>Eukaryota</taxon>
        <taxon>Sar</taxon>
        <taxon>Stramenopiles</taxon>
        <taxon>Oomycota</taxon>
        <taxon>Peronosporomycetes</taxon>
        <taxon>Peronosporales</taxon>
        <taxon>Peronosporaceae</taxon>
        <taxon>Phytophthora</taxon>
    </lineage>
</organism>
<name>A0A2P4Y8E6_9STRA</name>
<dbReference type="AlphaFoldDB" id="A0A2P4Y8E6"/>
<protein>
    <submittedName>
        <fullName evidence="1">Uncharacterized protein</fullName>
    </submittedName>
</protein>
<gene>
    <name evidence="1" type="ORF">PHPALM_9012</name>
</gene>
<reference evidence="1 2" key="1">
    <citation type="journal article" date="2017" name="Genome Biol. Evol.">
        <title>Phytophthora megakarya and P. palmivora, closely related causal agents of cacao black pod rot, underwent increases in genome sizes and gene numbers by different mechanisms.</title>
        <authorList>
            <person name="Ali S.S."/>
            <person name="Shao J."/>
            <person name="Lary D.J."/>
            <person name="Kronmiller B."/>
            <person name="Shen D."/>
            <person name="Strem M.D."/>
            <person name="Amoako-Attah I."/>
            <person name="Akrofi A.Y."/>
            <person name="Begoude B.A."/>
            <person name="Ten Hoopen G.M."/>
            <person name="Coulibaly K."/>
            <person name="Kebe B.I."/>
            <person name="Melnick R.L."/>
            <person name="Guiltinan M.J."/>
            <person name="Tyler B.M."/>
            <person name="Meinhardt L.W."/>
            <person name="Bailey B.A."/>
        </authorList>
    </citation>
    <scope>NUCLEOTIDE SEQUENCE [LARGE SCALE GENOMIC DNA]</scope>
    <source>
        <strain evidence="2">sbr112.9</strain>
    </source>
</reference>
<evidence type="ECO:0000313" key="1">
    <source>
        <dbReference type="EMBL" id="POM74078.1"/>
    </source>
</evidence>